<evidence type="ECO:0000313" key="1">
    <source>
        <dbReference type="EMBL" id="ASV77038.1"/>
    </source>
</evidence>
<reference evidence="1 2" key="1">
    <citation type="journal article" name="Front. Microbiol.">
        <title>Sugar Metabolism of the First Thermophilic Planctomycete Thermogutta terrifontis: Comparative Genomic and Transcriptomic Approaches.</title>
        <authorList>
            <person name="Elcheninov A.G."/>
            <person name="Menzel P."/>
            <person name="Gudbergsdottir S.R."/>
            <person name="Slesarev A.I."/>
            <person name="Kadnikov V.V."/>
            <person name="Krogh A."/>
            <person name="Bonch-Osmolovskaya E.A."/>
            <person name="Peng X."/>
            <person name="Kublanov I.V."/>
        </authorList>
    </citation>
    <scope>NUCLEOTIDE SEQUENCE [LARGE SCALE GENOMIC DNA]</scope>
    <source>
        <strain evidence="1 2">R1</strain>
    </source>
</reference>
<keyword evidence="2" id="KW-1185">Reference proteome</keyword>
<dbReference type="KEGG" id="ttf:THTE_4437"/>
<dbReference type="Proteomes" id="UP000215086">
    <property type="component" value="Chromosome"/>
</dbReference>
<sequence>MQKGTEAEGADVARWHTMRRSRLGPAAPFGQKERRAYIIYETTLRPWG</sequence>
<accession>A0A286RM42</accession>
<dbReference type="AlphaFoldDB" id="A0A286RM42"/>
<dbReference type="EMBL" id="CP018477">
    <property type="protein sequence ID" value="ASV77038.1"/>
    <property type="molecule type" value="Genomic_DNA"/>
</dbReference>
<proteinExistence type="predicted"/>
<name>A0A286RM42_9BACT</name>
<protein>
    <submittedName>
        <fullName evidence="1">Uncharacterized protein</fullName>
    </submittedName>
</protein>
<organism evidence="1 2">
    <name type="scientific">Thermogutta terrifontis</name>
    <dbReference type="NCBI Taxonomy" id="1331910"/>
    <lineage>
        <taxon>Bacteria</taxon>
        <taxon>Pseudomonadati</taxon>
        <taxon>Planctomycetota</taxon>
        <taxon>Planctomycetia</taxon>
        <taxon>Pirellulales</taxon>
        <taxon>Thermoguttaceae</taxon>
        <taxon>Thermogutta</taxon>
    </lineage>
</organism>
<evidence type="ECO:0000313" key="2">
    <source>
        <dbReference type="Proteomes" id="UP000215086"/>
    </source>
</evidence>
<gene>
    <name evidence="1" type="ORF">THTE_4437</name>
</gene>
<dbReference type="RefSeq" id="WP_157732218.1">
    <property type="nucleotide sequence ID" value="NZ_CP018477.1"/>
</dbReference>